<reference evidence="5 6" key="1">
    <citation type="submission" date="2012-08" db="EMBL/GenBank/DDBJ databases">
        <title>Oryza genome evolution.</title>
        <authorList>
            <person name="Wing R.A."/>
        </authorList>
    </citation>
    <scope>NUCLEOTIDE SEQUENCE</scope>
</reference>
<feature type="region of interest" description="Disordered" evidence="4">
    <location>
        <begin position="1"/>
        <end position="53"/>
    </location>
</feature>
<dbReference type="PROSITE" id="PS50297">
    <property type="entry name" value="ANK_REP_REGION"/>
    <property type="match status" value="1"/>
</dbReference>
<feature type="repeat" description="ANK" evidence="3">
    <location>
        <begin position="144"/>
        <end position="167"/>
    </location>
</feature>
<dbReference type="eggNOG" id="KOG0504">
    <property type="taxonomic scope" value="Eukaryota"/>
</dbReference>
<evidence type="ECO:0000313" key="6">
    <source>
        <dbReference type="Proteomes" id="UP000032180"/>
    </source>
</evidence>
<dbReference type="GO" id="GO:0005886">
    <property type="term" value="C:plasma membrane"/>
    <property type="evidence" value="ECO:0007669"/>
    <property type="project" value="TreeGrafter"/>
</dbReference>
<evidence type="ECO:0000256" key="2">
    <source>
        <dbReference type="ARBA" id="ARBA00023043"/>
    </source>
</evidence>
<dbReference type="Gramene" id="LPERR09G04250.1">
    <property type="protein sequence ID" value="LPERR09G04250.1"/>
    <property type="gene ID" value="LPERR09G04250"/>
</dbReference>
<dbReference type="PROSITE" id="PS50088">
    <property type="entry name" value="ANK_REPEAT"/>
    <property type="match status" value="1"/>
</dbReference>
<dbReference type="InterPro" id="IPR002110">
    <property type="entry name" value="Ankyrin_rpt"/>
</dbReference>
<dbReference type="PANTHER" id="PTHR24186:SF50">
    <property type="entry name" value="ANKYRIN REPEAT-CONTAINING PROTEIN ITN1-LIKE ISOFORM X1"/>
    <property type="match status" value="1"/>
</dbReference>
<feature type="compositionally biased region" description="Polar residues" evidence="4">
    <location>
        <begin position="1"/>
        <end position="15"/>
    </location>
</feature>
<evidence type="ECO:0000256" key="4">
    <source>
        <dbReference type="SAM" id="MobiDB-lite"/>
    </source>
</evidence>
<keyword evidence="2 3" id="KW-0040">ANK repeat</keyword>
<dbReference type="Gramene" id="LPERR09G04250.3">
    <property type="protein sequence ID" value="LPERR09G04250.3"/>
    <property type="gene ID" value="LPERR09G04250"/>
</dbReference>
<dbReference type="PANTHER" id="PTHR24186">
    <property type="entry name" value="PROTEIN PHOSPHATASE 1 REGULATORY SUBUNIT"/>
    <property type="match status" value="1"/>
</dbReference>
<dbReference type="SUPFAM" id="SSF48403">
    <property type="entry name" value="Ankyrin repeat"/>
    <property type="match status" value="1"/>
</dbReference>
<organism evidence="5 6">
    <name type="scientific">Leersia perrieri</name>
    <dbReference type="NCBI Taxonomy" id="77586"/>
    <lineage>
        <taxon>Eukaryota</taxon>
        <taxon>Viridiplantae</taxon>
        <taxon>Streptophyta</taxon>
        <taxon>Embryophyta</taxon>
        <taxon>Tracheophyta</taxon>
        <taxon>Spermatophyta</taxon>
        <taxon>Magnoliopsida</taxon>
        <taxon>Liliopsida</taxon>
        <taxon>Poales</taxon>
        <taxon>Poaceae</taxon>
        <taxon>BOP clade</taxon>
        <taxon>Oryzoideae</taxon>
        <taxon>Oryzeae</taxon>
        <taxon>Oryzinae</taxon>
        <taxon>Leersia</taxon>
    </lineage>
</organism>
<reference evidence="5" key="3">
    <citation type="submission" date="2015-04" db="UniProtKB">
        <authorList>
            <consortium name="EnsemblPlants"/>
        </authorList>
    </citation>
    <scope>IDENTIFICATION</scope>
</reference>
<keyword evidence="6" id="KW-1185">Reference proteome</keyword>
<dbReference type="AlphaFoldDB" id="A0A0D9XCL7"/>
<name>A0A0D9XCL7_9ORYZ</name>
<dbReference type="Proteomes" id="UP000032180">
    <property type="component" value="Chromosome 9"/>
</dbReference>
<keyword evidence="1" id="KW-0677">Repeat</keyword>
<dbReference type="EnsemblPlants" id="LPERR09G04250.1">
    <property type="protein sequence ID" value="LPERR09G04250.1"/>
    <property type="gene ID" value="LPERR09G04250"/>
</dbReference>
<feature type="compositionally biased region" description="Basic and acidic residues" evidence="4">
    <location>
        <begin position="42"/>
        <end position="53"/>
    </location>
</feature>
<proteinExistence type="predicted"/>
<dbReference type="HOGENOM" id="CLU_000134_36_6_1"/>
<dbReference type="Gene3D" id="1.25.40.20">
    <property type="entry name" value="Ankyrin repeat-containing domain"/>
    <property type="match status" value="2"/>
</dbReference>
<protein>
    <submittedName>
        <fullName evidence="5">Uncharacterized protein</fullName>
    </submittedName>
</protein>
<evidence type="ECO:0000256" key="1">
    <source>
        <dbReference type="ARBA" id="ARBA00022737"/>
    </source>
</evidence>
<dbReference type="InterPro" id="IPR036770">
    <property type="entry name" value="Ankyrin_rpt-contain_sf"/>
</dbReference>
<reference evidence="5 6" key="2">
    <citation type="submission" date="2013-12" db="EMBL/GenBank/DDBJ databases">
        <authorList>
            <person name="Yu Y."/>
            <person name="Lee S."/>
            <person name="de Baynast K."/>
            <person name="Wissotski M."/>
            <person name="Liu L."/>
            <person name="Talag J."/>
            <person name="Goicoechea J."/>
            <person name="Angelova A."/>
            <person name="Jetty R."/>
            <person name="Kudrna D."/>
            <person name="Golser W."/>
            <person name="Rivera L."/>
            <person name="Zhang J."/>
            <person name="Wing R."/>
        </authorList>
    </citation>
    <scope>NUCLEOTIDE SEQUENCE</scope>
</reference>
<accession>A0A0D9XCL7</accession>
<dbReference type="SMART" id="SM00248">
    <property type="entry name" value="ANK"/>
    <property type="match status" value="5"/>
</dbReference>
<sequence length="386" mass="41487">MALSNTEQPARSTNEAAHEPTSIKPAVPTTMNPELPMAARLGDSKKLKNLLDEQHQAPLRPVAQQPPPPSAASTTAPQEVVVEVDRRRAAAPSAAVNALLAGVTSEGDSVLHVVAACGENKDFLDCADTIYGAASHRLHARNSAGDTPLHHAAMAGSVAMVRHLIDKAKARSDGNDDQRSTRVALAVELLRAQNKQGGACRSTSSSLWMRGWLVSQTMAPRRSTWPSLCDTKKLHEKDEQLSYSGPEGRNALHVSVLAGKGPTQMILQWKEGLAKQGDQNGRTPLHFAASMNRPLIQETLDTITLLLKEDQSCAYKPDNKGFYPIHVAAELGGIVGFFTVRLMIKLCPDSASLRDSMGWTFLHVAINNRCKSVVALADLARVSPGA</sequence>
<evidence type="ECO:0000313" key="5">
    <source>
        <dbReference type="EnsemblPlants" id="LPERR09G04250.3"/>
    </source>
</evidence>
<dbReference type="EnsemblPlants" id="LPERR09G04250.3">
    <property type="protein sequence ID" value="LPERR09G04250.3"/>
    <property type="gene ID" value="LPERR09G04250"/>
</dbReference>
<dbReference type="STRING" id="77586.A0A0D9XCL7"/>
<dbReference type="Pfam" id="PF00023">
    <property type="entry name" value="Ank"/>
    <property type="match status" value="2"/>
</dbReference>
<evidence type="ECO:0000256" key="3">
    <source>
        <dbReference type="PROSITE-ProRule" id="PRU00023"/>
    </source>
</evidence>